<protein>
    <recommendedName>
        <fullName evidence="6">Methylamine utilisation protein MauE domain-containing protein</fullName>
    </recommendedName>
</protein>
<dbReference type="Proteomes" id="UP001501676">
    <property type="component" value="Unassembled WGS sequence"/>
</dbReference>
<dbReference type="RefSeq" id="WP_345727984.1">
    <property type="nucleotide sequence ID" value="NZ_BAAAYN010000014.1"/>
</dbReference>
<feature type="transmembrane region" description="Helical" evidence="5">
    <location>
        <begin position="77"/>
        <end position="99"/>
    </location>
</feature>
<reference evidence="8" key="1">
    <citation type="journal article" date="2019" name="Int. J. Syst. Evol. Microbiol.">
        <title>The Global Catalogue of Microorganisms (GCM) 10K type strain sequencing project: providing services to taxonomists for standard genome sequencing and annotation.</title>
        <authorList>
            <consortium name="The Broad Institute Genomics Platform"/>
            <consortium name="The Broad Institute Genome Sequencing Center for Infectious Disease"/>
            <person name="Wu L."/>
            <person name="Ma J."/>
        </authorList>
    </citation>
    <scope>NUCLEOTIDE SEQUENCE [LARGE SCALE GENOMIC DNA]</scope>
    <source>
        <strain evidence="8">JCM 9458</strain>
    </source>
</reference>
<name>A0ABP6SUW7_9ACTN</name>
<comment type="caution">
    <text evidence="7">The sequence shown here is derived from an EMBL/GenBank/DDBJ whole genome shotgun (WGS) entry which is preliminary data.</text>
</comment>
<comment type="subcellular location">
    <subcellularLocation>
        <location evidence="1">Membrane</location>
        <topology evidence="1">Multi-pass membrane protein</topology>
    </subcellularLocation>
</comment>
<evidence type="ECO:0000256" key="3">
    <source>
        <dbReference type="ARBA" id="ARBA00022989"/>
    </source>
</evidence>
<evidence type="ECO:0000313" key="8">
    <source>
        <dbReference type="Proteomes" id="UP001501676"/>
    </source>
</evidence>
<evidence type="ECO:0000256" key="2">
    <source>
        <dbReference type="ARBA" id="ARBA00022692"/>
    </source>
</evidence>
<feature type="transmembrane region" description="Helical" evidence="5">
    <location>
        <begin position="37"/>
        <end position="56"/>
    </location>
</feature>
<evidence type="ECO:0000256" key="1">
    <source>
        <dbReference type="ARBA" id="ARBA00004141"/>
    </source>
</evidence>
<proteinExistence type="predicted"/>
<keyword evidence="2 5" id="KW-0812">Transmembrane</keyword>
<sequence>MSTPRSDLPREAQGRAARGSVALRRRAPAWWPTARPWLPLVARLVLGGVWLWAGGAKATDLAASVRAVRAYRLLPEGVATVVGAGLPWLEIALGLLIVAGVAVRFGGLFSAALLVVFLIGIVSAAARGLRIDCGCFGSGGELDAGQSTAYTTEILRDGALLIVALALARWPRGRLAVDNWISDPAPRPVQARGTERPR</sequence>
<evidence type="ECO:0000256" key="4">
    <source>
        <dbReference type="ARBA" id="ARBA00023136"/>
    </source>
</evidence>
<keyword evidence="8" id="KW-1185">Reference proteome</keyword>
<keyword evidence="3 5" id="KW-1133">Transmembrane helix</keyword>
<dbReference type="InterPro" id="IPR009908">
    <property type="entry name" value="Methylamine_util_MauE"/>
</dbReference>
<gene>
    <name evidence="7" type="ORF">GCM10020369_22530</name>
</gene>
<accession>A0ABP6SUW7</accession>
<evidence type="ECO:0000256" key="5">
    <source>
        <dbReference type="SAM" id="Phobius"/>
    </source>
</evidence>
<dbReference type="EMBL" id="BAAAYN010000014">
    <property type="protein sequence ID" value="GAA3386180.1"/>
    <property type="molecule type" value="Genomic_DNA"/>
</dbReference>
<feature type="domain" description="Methylamine utilisation protein MauE" evidence="6">
    <location>
        <begin position="36"/>
        <end position="167"/>
    </location>
</feature>
<keyword evidence="4 5" id="KW-0472">Membrane</keyword>
<evidence type="ECO:0000259" key="6">
    <source>
        <dbReference type="Pfam" id="PF07291"/>
    </source>
</evidence>
<evidence type="ECO:0000313" key="7">
    <source>
        <dbReference type="EMBL" id="GAA3386180.1"/>
    </source>
</evidence>
<dbReference type="Pfam" id="PF07291">
    <property type="entry name" value="MauE"/>
    <property type="match status" value="1"/>
</dbReference>
<feature type="transmembrane region" description="Helical" evidence="5">
    <location>
        <begin position="105"/>
        <end position="126"/>
    </location>
</feature>
<organism evidence="7 8">
    <name type="scientific">Cryptosporangium minutisporangium</name>
    <dbReference type="NCBI Taxonomy" id="113569"/>
    <lineage>
        <taxon>Bacteria</taxon>
        <taxon>Bacillati</taxon>
        <taxon>Actinomycetota</taxon>
        <taxon>Actinomycetes</taxon>
        <taxon>Cryptosporangiales</taxon>
        <taxon>Cryptosporangiaceae</taxon>
        <taxon>Cryptosporangium</taxon>
    </lineage>
</organism>